<name>A0A915I9Y1_ROMCU</name>
<reference evidence="3" key="1">
    <citation type="submission" date="2022-11" db="UniProtKB">
        <authorList>
            <consortium name="WormBaseParasite"/>
        </authorList>
    </citation>
    <scope>IDENTIFICATION</scope>
</reference>
<proteinExistence type="predicted"/>
<evidence type="ECO:0000313" key="2">
    <source>
        <dbReference type="Proteomes" id="UP000887565"/>
    </source>
</evidence>
<protein>
    <submittedName>
        <fullName evidence="3">Peptidase A2 domain-containing protein</fullName>
    </submittedName>
</protein>
<dbReference type="Proteomes" id="UP000887565">
    <property type="component" value="Unplaced"/>
</dbReference>
<dbReference type="WBParaSite" id="nRc.2.0.1.t10677-RA">
    <property type="protein sequence ID" value="nRc.2.0.1.t10677-RA"/>
    <property type="gene ID" value="nRc.2.0.1.g10677"/>
</dbReference>
<feature type="region of interest" description="Disordered" evidence="1">
    <location>
        <begin position="1"/>
        <end position="21"/>
    </location>
</feature>
<evidence type="ECO:0000313" key="3">
    <source>
        <dbReference type="WBParaSite" id="nRc.2.0.1.t10677-RA"/>
    </source>
</evidence>
<accession>A0A915I9Y1</accession>
<evidence type="ECO:0000256" key="1">
    <source>
        <dbReference type="SAM" id="MobiDB-lite"/>
    </source>
</evidence>
<sequence length="195" mass="21385">DWRPRRKAPPQRGSNYSRGPQNYFYEGNSIPGTNDFVQNTYAIYPNQQFPAPWEQHIHYNAMPTPYVTTPTDSSRASSQSFELQLALPALPSSTTVSMTALNTPEINQSTSAVNMVIPSEEIVSAAPIVSPGIVCWNATGPFFNDPCHIRSSVCQIDNLTPSSKTFVHKYASTRAFQIPIKLGAVKAHALIDTGA</sequence>
<organism evidence="2 3">
    <name type="scientific">Romanomermis culicivorax</name>
    <name type="common">Nematode worm</name>
    <dbReference type="NCBI Taxonomy" id="13658"/>
    <lineage>
        <taxon>Eukaryota</taxon>
        <taxon>Metazoa</taxon>
        <taxon>Ecdysozoa</taxon>
        <taxon>Nematoda</taxon>
        <taxon>Enoplea</taxon>
        <taxon>Dorylaimia</taxon>
        <taxon>Mermithida</taxon>
        <taxon>Mermithoidea</taxon>
        <taxon>Mermithidae</taxon>
        <taxon>Romanomermis</taxon>
    </lineage>
</organism>
<dbReference type="AlphaFoldDB" id="A0A915I9Y1"/>
<keyword evidence="2" id="KW-1185">Reference proteome</keyword>